<dbReference type="Gene3D" id="1.10.1240.40">
    <property type="entry name" value="ENT domain"/>
    <property type="match status" value="1"/>
</dbReference>
<dbReference type="InterPro" id="IPR005491">
    <property type="entry name" value="ENT_dom"/>
</dbReference>
<feature type="compositionally biased region" description="Polar residues" evidence="3">
    <location>
        <begin position="439"/>
        <end position="463"/>
    </location>
</feature>
<name>A0AAV6VL75_9ARAC</name>
<comment type="subcellular location">
    <subcellularLocation>
        <location evidence="1">Nucleus</location>
    </subcellularLocation>
</comment>
<feature type="region of interest" description="Disordered" evidence="3">
    <location>
        <begin position="507"/>
        <end position="546"/>
    </location>
</feature>
<sequence>MLFALTYCAVPIKFNGKMWPMFTDDSEKECQDALRSYEINAYSSVIAAFRAQGVLTSDKRRMLEELSIVLNIPIERHKSEIRRAINDEHLNTVSERLFGPNTGTEWAIEARRLLPLMQRLAPQTAFSELANSLATCAAAKNASLPLPGKTGTIEIEEGIETMASRKRRGGSVDLLPPKILALESQFSPGTDFPVRERSASPDCSIIAETCHSPENMSPVSSPFMDFNASKNISSSFMASMSHYSPLFKHVMPKTTSTVTTFSSFDQLTSNLLANRDASQTPAVLHEEQVSTFSDVSKPSSDLKSAHRSSHSSMKSPNNIIPPSSPSPSSSVCSSSLSKDRLQNFPSQSNKFLTQIRSSKNPSHTRQNMPSGLGMKLSPQSHQRPQTMSPKSPLKTKQDGPSFFSKKSPNVFPPIPVSENSLSNDSSSSSFSPKEPTKSPNKQDPCTNPVKTSGNSSRQPQNIISKHPPPKSTTNHTQYNISRSLFSSSPSSTTSKGAQSKPVIFNVTSPPSTMPQSSSPKMTGVTTSVDGPKPSQPGVPKVSVPGMSTSGMKLSTSTASTFQYRNSDGGVVRSARIVNISQPTGNRLPCAINPSTISALGLQTGMTSTTALRVTVPAGTINTSSSSIRVSAAAKPNVIVVHKAQVWPRPQSQGALIMSSTPLVKIPNDIAQESVSNSQKPDKNKPSGSKTTSRTISSVRPVSPGVSIISTEKVPATKAVPKPSSTPRPTTEAHNSKPPENSTDVQCKKNLLADIMEASGILLESTARNKAMKDKGSSVKSNKEMSNHDEIEIIGQKMSSVSSSSEIPSSRLSESNASKKGTESKASGSLTVKSVNRNGVVTQNKESTQAQSLESQTKDTCNSVVSSSSHLTNETVTSSTECGSKSQQEVT</sequence>
<feature type="domain" description="ENT" evidence="4">
    <location>
        <begin position="30"/>
        <end position="114"/>
    </location>
</feature>
<dbReference type="PROSITE" id="PS51138">
    <property type="entry name" value="ENT"/>
    <property type="match status" value="1"/>
</dbReference>
<gene>
    <name evidence="5" type="ORF">JTE90_014922</name>
</gene>
<protein>
    <recommendedName>
        <fullName evidence="4">ENT domain-containing protein</fullName>
    </recommendedName>
</protein>
<feature type="region of interest" description="Disordered" evidence="3">
    <location>
        <begin position="670"/>
        <end position="743"/>
    </location>
</feature>
<feature type="region of interest" description="Disordered" evidence="3">
    <location>
        <begin position="765"/>
        <end position="890"/>
    </location>
</feature>
<dbReference type="PANTHER" id="PTHR16500:SF3">
    <property type="entry name" value="BRCA2-INTERACTING TRANSCRIPTIONAL REPRESSOR EMSY"/>
    <property type="match status" value="1"/>
</dbReference>
<feature type="compositionally biased region" description="Polar residues" evidence="3">
    <location>
        <begin position="289"/>
        <end position="298"/>
    </location>
</feature>
<feature type="compositionally biased region" description="Low complexity" evidence="3">
    <location>
        <begin position="507"/>
        <end position="519"/>
    </location>
</feature>
<comment type="caution">
    <text evidence="5">The sequence shown here is derived from an EMBL/GenBank/DDBJ whole genome shotgun (WGS) entry which is preliminary data.</text>
</comment>
<dbReference type="Proteomes" id="UP000827092">
    <property type="component" value="Unassembled WGS sequence"/>
</dbReference>
<feature type="compositionally biased region" description="Low complexity" evidence="3">
    <location>
        <begin position="483"/>
        <end position="499"/>
    </location>
</feature>
<feature type="compositionally biased region" description="Low complexity" evidence="3">
    <location>
        <begin position="798"/>
        <end position="814"/>
    </location>
</feature>
<evidence type="ECO:0000259" key="4">
    <source>
        <dbReference type="PROSITE" id="PS51138"/>
    </source>
</evidence>
<evidence type="ECO:0000313" key="5">
    <source>
        <dbReference type="EMBL" id="KAG8197437.1"/>
    </source>
</evidence>
<feature type="compositionally biased region" description="Polar residues" evidence="3">
    <location>
        <begin position="722"/>
        <end position="743"/>
    </location>
</feature>
<accession>A0AAV6VL75</accession>
<keyword evidence="6" id="KW-1185">Reference proteome</keyword>
<feature type="compositionally biased region" description="Low complexity" evidence="3">
    <location>
        <begin position="310"/>
        <end position="336"/>
    </location>
</feature>
<dbReference type="GO" id="GO:0006355">
    <property type="term" value="P:regulation of DNA-templated transcription"/>
    <property type="evidence" value="ECO:0007669"/>
    <property type="project" value="InterPro"/>
</dbReference>
<evidence type="ECO:0000313" key="6">
    <source>
        <dbReference type="Proteomes" id="UP000827092"/>
    </source>
</evidence>
<evidence type="ECO:0000256" key="3">
    <source>
        <dbReference type="SAM" id="MobiDB-lite"/>
    </source>
</evidence>
<evidence type="ECO:0000256" key="2">
    <source>
        <dbReference type="ARBA" id="ARBA00023242"/>
    </source>
</evidence>
<dbReference type="InterPro" id="IPR033482">
    <property type="entry name" value="EMSY"/>
</dbReference>
<feature type="compositionally biased region" description="Low complexity" evidence="3">
    <location>
        <begin position="417"/>
        <end position="433"/>
    </location>
</feature>
<dbReference type="InterPro" id="IPR036142">
    <property type="entry name" value="ENT_dom-like_sf"/>
</dbReference>
<evidence type="ECO:0000256" key="1">
    <source>
        <dbReference type="ARBA" id="ARBA00004123"/>
    </source>
</evidence>
<proteinExistence type="predicted"/>
<feature type="compositionally biased region" description="Basic and acidic residues" evidence="3">
    <location>
        <begin position="770"/>
        <end position="790"/>
    </location>
</feature>
<feature type="compositionally biased region" description="Polar residues" evidence="3">
    <location>
        <begin position="343"/>
        <end position="369"/>
    </location>
</feature>
<feature type="compositionally biased region" description="Polar residues" evidence="3">
    <location>
        <begin position="377"/>
        <end position="389"/>
    </location>
</feature>
<dbReference type="SMART" id="SM01191">
    <property type="entry name" value="ENT"/>
    <property type="match status" value="1"/>
</dbReference>
<feature type="region of interest" description="Disordered" evidence="3">
    <location>
        <begin position="483"/>
        <end position="502"/>
    </location>
</feature>
<dbReference type="GO" id="GO:0005654">
    <property type="term" value="C:nucleoplasm"/>
    <property type="evidence" value="ECO:0007669"/>
    <property type="project" value="TreeGrafter"/>
</dbReference>
<dbReference type="SUPFAM" id="SSF158639">
    <property type="entry name" value="ENT-like"/>
    <property type="match status" value="1"/>
</dbReference>
<organism evidence="5 6">
    <name type="scientific">Oedothorax gibbosus</name>
    <dbReference type="NCBI Taxonomy" id="931172"/>
    <lineage>
        <taxon>Eukaryota</taxon>
        <taxon>Metazoa</taxon>
        <taxon>Ecdysozoa</taxon>
        <taxon>Arthropoda</taxon>
        <taxon>Chelicerata</taxon>
        <taxon>Arachnida</taxon>
        <taxon>Araneae</taxon>
        <taxon>Araneomorphae</taxon>
        <taxon>Entelegynae</taxon>
        <taxon>Araneoidea</taxon>
        <taxon>Linyphiidae</taxon>
        <taxon>Erigoninae</taxon>
        <taxon>Oedothorax</taxon>
    </lineage>
</organism>
<reference evidence="5 6" key="1">
    <citation type="journal article" date="2022" name="Nat. Ecol. Evol.">
        <title>A masculinizing supergene underlies an exaggerated male reproductive morph in a spider.</title>
        <authorList>
            <person name="Hendrickx F."/>
            <person name="De Corte Z."/>
            <person name="Sonet G."/>
            <person name="Van Belleghem S.M."/>
            <person name="Kostlbacher S."/>
            <person name="Vangestel C."/>
        </authorList>
    </citation>
    <scope>NUCLEOTIDE SEQUENCE [LARGE SCALE GENOMIC DNA]</scope>
    <source>
        <strain evidence="5">W744_W776</strain>
    </source>
</reference>
<dbReference type="AlphaFoldDB" id="A0AAV6VL75"/>
<dbReference type="Pfam" id="PF03735">
    <property type="entry name" value="ENT"/>
    <property type="match status" value="1"/>
</dbReference>
<feature type="compositionally biased region" description="Polar residues" evidence="3">
    <location>
        <begin position="685"/>
        <end position="699"/>
    </location>
</feature>
<dbReference type="EMBL" id="JAFNEN010000055">
    <property type="protein sequence ID" value="KAG8197437.1"/>
    <property type="molecule type" value="Genomic_DNA"/>
</dbReference>
<keyword evidence="2" id="KW-0539">Nucleus</keyword>
<feature type="region of interest" description="Disordered" evidence="3">
    <location>
        <begin position="283"/>
        <end position="476"/>
    </location>
</feature>
<dbReference type="PANTHER" id="PTHR16500">
    <property type="entry name" value="BRCA2-INTERACTING TRANSCRIPTIONAL REPRESSOR EMSY"/>
    <property type="match status" value="1"/>
</dbReference>
<feature type="compositionally biased region" description="Polar residues" evidence="3">
    <location>
        <begin position="815"/>
        <end position="890"/>
    </location>
</feature>